<keyword evidence="6 7" id="KW-0472">Membrane</keyword>
<evidence type="ECO:0000256" key="3">
    <source>
        <dbReference type="ARBA" id="ARBA00022475"/>
    </source>
</evidence>
<dbReference type="AlphaFoldDB" id="X1VVU3"/>
<keyword evidence="4 7" id="KW-0812">Transmembrane</keyword>
<evidence type="ECO:0000313" key="8">
    <source>
        <dbReference type="EMBL" id="GAJ14900.1"/>
    </source>
</evidence>
<dbReference type="InterPro" id="IPR035906">
    <property type="entry name" value="MetI-like_sf"/>
</dbReference>
<evidence type="ECO:0000256" key="7">
    <source>
        <dbReference type="SAM" id="Phobius"/>
    </source>
</evidence>
<accession>X1VVU3</accession>
<keyword evidence="3" id="KW-1003">Cell membrane</keyword>
<proteinExistence type="predicted"/>
<sequence length="91" mass="10052">MLRKKGTGTILLCLMPSLLLLSFMILYPTANIVLGAFYEINYVGGRESFVGLENFRAAFFEEDFLQILKQTGLFTGIVLSLVLVISMGIAV</sequence>
<feature type="transmembrane region" description="Helical" evidence="7">
    <location>
        <begin position="72"/>
        <end position="90"/>
    </location>
</feature>
<evidence type="ECO:0000256" key="5">
    <source>
        <dbReference type="ARBA" id="ARBA00022989"/>
    </source>
</evidence>
<dbReference type="PANTHER" id="PTHR43227:SF8">
    <property type="entry name" value="DIACETYLCHITOBIOSE UPTAKE SYSTEM PERMEASE PROTEIN DASB"/>
    <property type="match status" value="1"/>
</dbReference>
<dbReference type="PANTHER" id="PTHR43227">
    <property type="entry name" value="BLL4140 PROTEIN"/>
    <property type="match status" value="1"/>
</dbReference>
<evidence type="ECO:0000256" key="6">
    <source>
        <dbReference type="ARBA" id="ARBA00023136"/>
    </source>
</evidence>
<dbReference type="Gene3D" id="1.10.3720.10">
    <property type="entry name" value="MetI-like"/>
    <property type="match status" value="1"/>
</dbReference>
<comment type="subcellular location">
    <subcellularLocation>
        <location evidence="1">Cell membrane</location>
        <topology evidence="1">Multi-pass membrane protein</topology>
    </subcellularLocation>
</comment>
<comment type="caution">
    <text evidence="8">The sequence shown here is derived from an EMBL/GenBank/DDBJ whole genome shotgun (WGS) entry which is preliminary data.</text>
</comment>
<keyword evidence="5 7" id="KW-1133">Transmembrane helix</keyword>
<dbReference type="SUPFAM" id="SSF161098">
    <property type="entry name" value="MetI-like"/>
    <property type="match status" value="1"/>
</dbReference>
<keyword evidence="2" id="KW-0813">Transport</keyword>
<evidence type="ECO:0000256" key="2">
    <source>
        <dbReference type="ARBA" id="ARBA00022448"/>
    </source>
</evidence>
<evidence type="ECO:0008006" key="9">
    <source>
        <dbReference type="Google" id="ProtNLM"/>
    </source>
</evidence>
<feature type="non-terminal residue" evidence="8">
    <location>
        <position position="91"/>
    </location>
</feature>
<organism evidence="8">
    <name type="scientific">marine sediment metagenome</name>
    <dbReference type="NCBI Taxonomy" id="412755"/>
    <lineage>
        <taxon>unclassified sequences</taxon>
        <taxon>metagenomes</taxon>
        <taxon>ecological metagenomes</taxon>
    </lineage>
</organism>
<evidence type="ECO:0000256" key="1">
    <source>
        <dbReference type="ARBA" id="ARBA00004651"/>
    </source>
</evidence>
<gene>
    <name evidence="8" type="ORF">S12H4_44371</name>
</gene>
<evidence type="ECO:0000256" key="4">
    <source>
        <dbReference type="ARBA" id="ARBA00022692"/>
    </source>
</evidence>
<dbReference type="GO" id="GO:0005886">
    <property type="term" value="C:plasma membrane"/>
    <property type="evidence" value="ECO:0007669"/>
    <property type="project" value="UniProtKB-SubCell"/>
</dbReference>
<reference evidence="8" key="1">
    <citation type="journal article" date="2014" name="Front. Microbiol.">
        <title>High frequency of phylogenetically diverse reductive dehalogenase-homologous genes in deep subseafloor sedimentary metagenomes.</title>
        <authorList>
            <person name="Kawai M."/>
            <person name="Futagami T."/>
            <person name="Toyoda A."/>
            <person name="Takaki Y."/>
            <person name="Nishi S."/>
            <person name="Hori S."/>
            <person name="Arai W."/>
            <person name="Tsubouchi T."/>
            <person name="Morono Y."/>
            <person name="Uchiyama I."/>
            <person name="Ito T."/>
            <person name="Fujiyama A."/>
            <person name="Inagaki F."/>
            <person name="Takami H."/>
        </authorList>
    </citation>
    <scope>NUCLEOTIDE SEQUENCE</scope>
    <source>
        <strain evidence="8">Expedition CK06-06</strain>
    </source>
</reference>
<dbReference type="InterPro" id="IPR050809">
    <property type="entry name" value="UgpAE/MalFG_permease"/>
</dbReference>
<protein>
    <recommendedName>
        <fullName evidence="9">ABC transmembrane type-1 domain-containing protein</fullName>
    </recommendedName>
</protein>
<name>X1VVU3_9ZZZZ</name>
<dbReference type="EMBL" id="BARW01027335">
    <property type="protein sequence ID" value="GAJ14900.1"/>
    <property type="molecule type" value="Genomic_DNA"/>
</dbReference>